<dbReference type="Pfam" id="PF13563">
    <property type="entry name" value="2_5_RNA_ligase2"/>
    <property type="match status" value="1"/>
</dbReference>
<keyword evidence="1" id="KW-0436">Ligase</keyword>
<dbReference type="SUPFAM" id="SSF55144">
    <property type="entry name" value="LigT-like"/>
    <property type="match status" value="1"/>
</dbReference>
<protein>
    <submittedName>
        <fullName evidence="1">2'-5' RNA ligase family protein</fullName>
    </submittedName>
</protein>
<dbReference type="InterPro" id="IPR009097">
    <property type="entry name" value="Cyclic_Pdiesterase"/>
</dbReference>
<dbReference type="Gene3D" id="3.90.1140.10">
    <property type="entry name" value="Cyclic phosphodiesterase"/>
    <property type="match status" value="1"/>
</dbReference>
<sequence>MAASDANGRDMAGRDVAPLIVTLRLDGHSFERLDALRRAYFPPERNFIPAHLTLFHALPGTQEEEVVANLATACAGTAPLPLRFSGLRGLGKGVAFNVDSPPLLRLRALLAGAWHDWLTPQDRNVPKPHVTVQNKVDPSEARNLLGHLQAGFEPWDGQGEGLLLWRYRGGPWEAAGEFPFRG</sequence>
<gene>
    <name evidence="1" type="ORF">ACFFGY_04705</name>
</gene>
<dbReference type="EMBL" id="JBHLUN010000003">
    <property type="protein sequence ID" value="MFC0407536.1"/>
    <property type="molecule type" value="Genomic_DNA"/>
</dbReference>
<comment type="caution">
    <text evidence="1">The sequence shown here is derived from an EMBL/GenBank/DDBJ whole genome shotgun (WGS) entry which is preliminary data.</text>
</comment>
<dbReference type="RefSeq" id="WP_377043252.1">
    <property type="nucleotide sequence ID" value="NZ_JBHLUN010000003.1"/>
</dbReference>
<dbReference type="GO" id="GO:0016874">
    <property type="term" value="F:ligase activity"/>
    <property type="evidence" value="ECO:0007669"/>
    <property type="project" value="UniProtKB-KW"/>
</dbReference>
<evidence type="ECO:0000313" key="2">
    <source>
        <dbReference type="Proteomes" id="UP001589865"/>
    </source>
</evidence>
<dbReference type="Proteomes" id="UP001589865">
    <property type="component" value="Unassembled WGS sequence"/>
</dbReference>
<accession>A0ABV6JT89</accession>
<keyword evidence="2" id="KW-1185">Reference proteome</keyword>
<evidence type="ECO:0000313" key="1">
    <source>
        <dbReference type="EMBL" id="MFC0407536.1"/>
    </source>
</evidence>
<reference evidence="1 2" key="1">
    <citation type="submission" date="2024-09" db="EMBL/GenBank/DDBJ databases">
        <authorList>
            <person name="Sun Q."/>
            <person name="Mori K."/>
        </authorList>
    </citation>
    <scope>NUCLEOTIDE SEQUENCE [LARGE SCALE GENOMIC DNA]</scope>
    <source>
        <strain evidence="1 2">TBRC 5777</strain>
    </source>
</reference>
<proteinExistence type="predicted"/>
<organism evidence="1 2">
    <name type="scientific">Roseomonas elaeocarpi</name>
    <dbReference type="NCBI Taxonomy" id="907779"/>
    <lineage>
        <taxon>Bacteria</taxon>
        <taxon>Pseudomonadati</taxon>
        <taxon>Pseudomonadota</taxon>
        <taxon>Alphaproteobacteria</taxon>
        <taxon>Acetobacterales</taxon>
        <taxon>Roseomonadaceae</taxon>
        <taxon>Roseomonas</taxon>
    </lineage>
</organism>
<name>A0ABV6JT89_9PROT</name>